<comment type="similarity">
    <text evidence="2 7">Belongs to the thioredoxin family. DsbC subfamily.</text>
</comment>
<comment type="subcellular location">
    <subcellularLocation>
        <location evidence="1 7">Periplasm</location>
    </subcellularLocation>
</comment>
<dbReference type="InterPro" id="IPR012336">
    <property type="entry name" value="Thioredoxin-like_fold"/>
</dbReference>
<evidence type="ECO:0000256" key="1">
    <source>
        <dbReference type="ARBA" id="ARBA00004418"/>
    </source>
</evidence>
<sequence length="259" mass="27753">MIKPSTTFIKRGLGLALLSFTSLVMAPSAIAVTKAQTQQITQSIEDALGTSGVKVLSITDVKYFDGLFEVVVSHAGGKKIIYSNGSGSHLILGDLIDSKTMDNLTEAKMDKLNAIAFNKDLPLKLALKSVYGKGTRKIAVFEDPNCGYCKRFRREALSKLDDATVYTFLYPVLGQDSIDKAQKVLCAADQTKVWDDWMLKGKTPSGAGDCNPPISQLVQLGRGLGVAGTPTIIFEDGTRASGAITAGELTKRMSLAARN</sequence>
<evidence type="ECO:0000256" key="5">
    <source>
        <dbReference type="ARBA" id="ARBA00023157"/>
    </source>
</evidence>
<evidence type="ECO:0000256" key="4">
    <source>
        <dbReference type="ARBA" id="ARBA00022764"/>
    </source>
</evidence>
<dbReference type="InterPro" id="IPR036249">
    <property type="entry name" value="Thioredoxin-like_sf"/>
</dbReference>
<keyword evidence="4 7" id="KW-0574">Periplasm</keyword>
<dbReference type="Pfam" id="PF13098">
    <property type="entry name" value="Thioredoxin_2"/>
    <property type="match status" value="1"/>
</dbReference>
<dbReference type="PANTHER" id="PTHR35272">
    <property type="entry name" value="THIOL:DISULFIDE INTERCHANGE PROTEIN DSBC-RELATED"/>
    <property type="match status" value="1"/>
</dbReference>
<dbReference type="RefSeq" id="WP_284282036.1">
    <property type="nucleotide sequence ID" value="NZ_BSOJ01000030.1"/>
</dbReference>
<evidence type="ECO:0000256" key="6">
    <source>
        <dbReference type="ARBA" id="ARBA00023284"/>
    </source>
</evidence>
<dbReference type="InterPro" id="IPR051470">
    <property type="entry name" value="Thiol:disulfide_interchange"/>
</dbReference>
<dbReference type="InterPro" id="IPR018950">
    <property type="entry name" value="DiS-bond_isomerase_DsbC/G_N"/>
</dbReference>
<reference evidence="11" key="1">
    <citation type="journal article" date="2019" name="Int. J. Syst. Evol. Microbiol.">
        <title>The Global Catalogue of Microorganisms (GCM) 10K type strain sequencing project: providing services to taxonomists for standard genome sequencing and annotation.</title>
        <authorList>
            <consortium name="The Broad Institute Genomics Platform"/>
            <consortium name="The Broad Institute Genome Sequencing Center for Infectious Disease"/>
            <person name="Wu L."/>
            <person name="Ma J."/>
        </authorList>
    </citation>
    <scope>NUCLEOTIDE SEQUENCE [LARGE SCALE GENOMIC DNA]</scope>
    <source>
        <strain evidence="11">NBRC 105857</strain>
    </source>
</reference>
<evidence type="ECO:0000259" key="9">
    <source>
        <dbReference type="Pfam" id="PF13098"/>
    </source>
</evidence>
<feature type="chain" id="PRO_5044994811" description="Thiol:disulfide interchange protein" evidence="7">
    <location>
        <begin position="32"/>
        <end position="259"/>
    </location>
</feature>
<dbReference type="Gene3D" id="3.10.450.70">
    <property type="entry name" value="Disulphide bond isomerase, DsbC/G, N-terminal"/>
    <property type="match status" value="1"/>
</dbReference>
<evidence type="ECO:0000256" key="7">
    <source>
        <dbReference type="RuleBase" id="RU364038"/>
    </source>
</evidence>
<organism evidence="10 11">
    <name type="scientific">Limnobacter litoralis</name>
    <dbReference type="NCBI Taxonomy" id="481366"/>
    <lineage>
        <taxon>Bacteria</taxon>
        <taxon>Pseudomonadati</taxon>
        <taxon>Pseudomonadota</taxon>
        <taxon>Betaproteobacteria</taxon>
        <taxon>Burkholderiales</taxon>
        <taxon>Burkholderiaceae</taxon>
        <taxon>Limnobacter</taxon>
    </lineage>
</organism>
<keyword evidence="5" id="KW-1015">Disulfide bond</keyword>
<comment type="caution">
    <text evidence="10">The sequence shown here is derived from an EMBL/GenBank/DDBJ whole genome shotgun (WGS) entry which is preliminary data.</text>
</comment>
<feature type="domain" description="Disulphide bond isomerase DsbC/G N-terminal" evidence="8">
    <location>
        <begin position="33"/>
        <end position="106"/>
    </location>
</feature>
<name>A0ABQ5YXR1_9BURK</name>
<proteinExistence type="inferred from homology"/>
<evidence type="ECO:0000313" key="11">
    <source>
        <dbReference type="Proteomes" id="UP001156664"/>
    </source>
</evidence>
<evidence type="ECO:0000259" key="8">
    <source>
        <dbReference type="Pfam" id="PF10411"/>
    </source>
</evidence>
<dbReference type="EMBL" id="BSOJ01000030">
    <property type="protein sequence ID" value="GLR27287.1"/>
    <property type="molecule type" value="Genomic_DNA"/>
</dbReference>
<dbReference type="InterPro" id="IPR033954">
    <property type="entry name" value="DiS-bond_Isoase_DsbC/G"/>
</dbReference>
<feature type="domain" description="Thioredoxin-like fold" evidence="9">
    <location>
        <begin position="132"/>
        <end position="252"/>
    </location>
</feature>
<protein>
    <recommendedName>
        <fullName evidence="7">Thiol:disulfide interchange protein</fullName>
    </recommendedName>
</protein>
<keyword evidence="11" id="KW-1185">Reference proteome</keyword>
<evidence type="ECO:0000256" key="3">
    <source>
        <dbReference type="ARBA" id="ARBA00022729"/>
    </source>
</evidence>
<evidence type="ECO:0000313" key="10">
    <source>
        <dbReference type="EMBL" id="GLR27287.1"/>
    </source>
</evidence>
<comment type="function">
    <text evidence="7">Required for disulfide bond formation in some periplasmic proteins. Acts by transferring its disulfide bond to other proteins and is reduced in the process.</text>
</comment>
<dbReference type="Proteomes" id="UP001156664">
    <property type="component" value="Unassembled WGS sequence"/>
</dbReference>
<dbReference type="SUPFAM" id="SSF52833">
    <property type="entry name" value="Thioredoxin-like"/>
    <property type="match status" value="1"/>
</dbReference>
<dbReference type="CDD" id="cd03020">
    <property type="entry name" value="DsbA_DsbC_DsbG"/>
    <property type="match status" value="1"/>
</dbReference>
<dbReference type="SUPFAM" id="SSF54423">
    <property type="entry name" value="DsbC/DsbG N-terminal domain-like"/>
    <property type="match status" value="1"/>
</dbReference>
<dbReference type="Gene3D" id="3.40.30.10">
    <property type="entry name" value="Glutaredoxin"/>
    <property type="match status" value="1"/>
</dbReference>
<dbReference type="PANTHER" id="PTHR35272:SF3">
    <property type="entry name" value="THIOL:DISULFIDE INTERCHANGE PROTEIN DSBC"/>
    <property type="match status" value="1"/>
</dbReference>
<gene>
    <name evidence="10" type="ORF">GCM10007875_23780</name>
</gene>
<evidence type="ECO:0000256" key="2">
    <source>
        <dbReference type="ARBA" id="ARBA00009813"/>
    </source>
</evidence>
<feature type="signal peptide" evidence="7">
    <location>
        <begin position="1"/>
        <end position="31"/>
    </location>
</feature>
<keyword evidence="6 7" id="KW-0676">Redox-active center</keyword>
<keyword evidence="3 7" id="KW-0732">Signal</keyword>
<dbReference type="InterPro" id="IPR009094">
    <property type="entry name" value="DiS-bond_isomerase_DsbC/G_N_sf"/>
</dbReference>
<dbReference type="Pfam" id="PF10411">
    <property type="entry name" value="DsbC_N"/>
    <property type="match status" value="1"/>
</dbReference>
<accession>A0ABQ5YXR1</accession>